<evidence type="ECO:0000313" key="2">
    <source>
        <dbReference type="EMBL" id="KAJ4449768.1"/>
    </source>
</evidence>
<gene>
    <name evidence="2" type="ORF">ANN_01172</name>
</gene>
<name>A0ABQ8TTY2_PERAM</name>
<evidence type="ECO:0000313" key="3">
    <source>
        <dbReference type="Proteomes" id="UP001148838"/>
    </source>
</evidence>
<evidence type="ECO:0000256" key="1">
    <source>
        <dbReference type="SAM" id="MobiDB-lite"/>
    </source>
</evidence>
<organism evidence="2 3">
    <name type="scientific">Periplaneta americana</name>
    <name type="common">American cockroach</name>
    <name type="synonym">Blatta americana</name>
    <dbReference type="NCBI Taxonomy" id="6978"/>
    <lineage>
        <taxon>Eukaryota</taxon>
        <taxon>Metazoa</taxon>
        <taxon>Ecdysozoa</taxon>
        <taxon>Arthropoda</taxon>
        <taxon>Hexapoda</taxon>
        <taxon>Insecta</taxon>
        <taxon>Pterygota</taxon>
        <taxon>Neoptera</taxon>
        <taxon>Polyneoptera</taxon>
        <taxon>Dictyoptera</taxon>
        <taxon>Blattodea</taxon>
        <taxon>Blattoidea</taxon>
        <taxon>Blattidae</taxon>
        <taxon>Blattinae</taxon>
        <taxon>Periplaneta</taxon>
    </lineage>
</organism>
<reference evidence="2 3" key="1">
    <citation type="journal article" date="2022" name="Allergy">
        <title>Genome assembly and annotation of Periplaneta americana reveal a comprehensive cockroach allergen profile.</title>
        <authorList>
            <person name="Wang L."/>
            <person name="Xiong Q."/>
            <person name="Saelim N."/>
            <person name="Wang L."/>
            <person name="Nong W."/>
            <person name="Wan A.T."/>
            <person name="Shi M."/>
            <person name="Liu X."/>
            <person name="Cao Q."/>
            <person name="Hui J.H.L."/>
            <person name="Sookrung N."/>
            <person name="Leung T.F."/>
            <person name="Tungtrongchitr A."/>
            <person name="Tsui S.K.W."/>
        </authorList>
    </citation>
    <scope>NUCLEOTIDE SEQUENCE [LARGE SCALE GENOMIC DNA]</scope>
    <source>
        <strain evidence="2">PWHHKU_190912</strain>
    </source>
</reference>
<protein>
    <submittedName>
        <fullName evidence="2">Uncharacterized protein</fullName>
    </submittedName>
</protein>
<sequence>MAGLCEAAMNLRVPLKPFVRKKEEEEEEEENSLGHQIQFSVFGEVYDTMKTINDKIKNKKIWISIDESPDPTGRFFANVIVGPLDPSEDESMKPFLLTTVSGES</sequence>
<accession>A0ABQ8TTY2</accession>
<comment type="caution">
    <text evidence="2">The sequence shown here is derived from an EMBL/GenBank/DDBJ whole genome shotgun (WGS) entry which is preliminary data.</text>
</comment>
<feature type="region of interest" description="Disordered" evidence="1">
    <location>
        <begin position="85"/>
        <end position="104"/>
    </location>
</feature>
<dbReference type="EMBL" id="JAJSOF020000003">
    <property type="protein sequence ID" value="KAJ4449768.1"/>
    <property type="molecule type" value="Genomic_DNA"/>
</dbReference>
<keyword evidence="3" id="KW-1185">Reference proteome</keyword>
<proteinExistence type="predicted"/>
<dbReference type="Proteomes" id="UP001148838">
    <property type="component" value="Unassembled WGS sequence"/>
</dbReference>